<feature type="non-terminal residue" evidence="1">
    <location>
        <position position="1"/>
    </location>
</feature>
<organism evidence="1 2">
    <name type="scientific">Caligus rogercresseyi</name>
    <name type="common">Sea louse</name>
    <dbReference type="NCBI Taxonomy" id="217165"/>
    <lineage>
        <taxon>Eukaryota</taxon>
        <taxon>Metazoa</taxon>
        <taxon>Ecdysozoa</taxon>
        <taxon>Arthropoda</taxon>
        <taxon>Crustacea</taxon>
        <taxon>Multicrustacea</taxon>
        <taxon>Hexanauplia</taxon>
        <taxon>Copepoda</taxon>
        <taxon>Siphonostomatoida</taxon>
        <taxon>Caligidae</taxon>
        <taxon>Caligus</taxon>
    </lineage>
</organism>
<dbReference type="Proteomes" id="UP000595437">
    <property type="component" value="Chromosome 9"/>
</dbReference>
<evidence type="ECO:0000313" key="2">
    <source>
        <dbReference type="Proteomes" id="UP000595437"/>
    </source>
</evidence>
<dbReference type="AlphaFoldDB" id="A0A7T8GYB5"/>
<gene>
    <name evidence="1" type="ORF">FKW44_013970</name>
</gene>
<evidence type="ECO:0000313" key="1">
    <source>
        <dbReference type="EMBL" id="QQP40054.1"/>
    </source>
</evidence>
<proteinExistence type="predicted"/>
<feature type="non-terminal residue" evidence="1">
    <location>
        <position position="56"/>
    </location>
</feature>
<accession>A0A7T8GYB5</accession>
<protein>
    <submittedName>
        <fullName evidence="1">Uncharacterized protein</fullName>
    </submittedName>
</protein>
<reference evidence="2" key="1">
    <citation type="submission" date="2021-01" db="EMBL/GenBank/DDBJ databases">
        <title>Caligus Genome Assembly.</title>
        <authorList>
            <person name="Gallardo-Escarate C."/>
        </authorList>
    </citation>
    <scope>NUCLEOTIDE SEQUENCE [LARGE SCALE GENOMIC DNA]</scope>
</reference>
<sequence length="56" mass="6563">SDIVGMKNDLEILEFLNYRSKVMAGREDKIVHSIVREREDVLKNPVPDDEENDLDY</sequence>
<name>A0A7T8GYB5_CALRO</name>
<dbReference type="EMBL" id="CP045898">
    <property type="protein sequence ID" value="QQP40054.1"/>
    <property type="molecule type" value="Genomic_DNA"/>
</dbReference>
<keyword evidence="2" id="KW-1185">Reference proteome</keyword>